<accession>A0A0A9AJP1</accession>
<dbReference type="AlphaFoldDB" id="A0A0A9AJP1"/>
<protein>
    <submittedName>
        <fullName evidence="2">Uncharacterized protein</fullName>
    </submittedName>
</protein>
<evidence type="ECO:0000313" key="2">
    <source>
        <dbReference type="EMBL" id="JAD50063.1"/>
    </source>
</evidence>
<name>A0A0A9AJP1_ARUDO</name>
<reference evidence="2" key="1">
    <citation type="submission" date="2014-09" db="EMBL/GenBank/DDBJ databases">
        <authorList>
            <person name="Magalhaes I.L.F."/>
            <person name="Oliveira U."/>
            <person name="Santos F.R."/>
            <person name="Vidigal T.H.D.A."/>
            <person name="Brescovit A.D."/>
            <person name="Santos A.J."/>
        </authorList>
    </citation>
    <scope>NUCLEOTIDE SEQUENCE</scope>
    <source>
        <tissue evidence="2">Shoot tissue taken approximately 20 cm above the soil surface</tissue>
    </source>
</reference>
<organism evidence="2">
    <name type="scientific">Arundo donax</name>
    <name type="common">Giant reed</name>
    <name type="synonym">Donax arundinaceus</name>
    <dbReference type="NCBI Taxonomy" id="35708"/>
    <lineage>
        <taxon>Eukaryota</taxon>
        <taxon>Viridiplantae</taxon>
        <taxon>Streptophyta</taxon>
        <taxon>Embryophyta</taxon>
        <taxon>Tracheophyta</taxon>
        <taxon>Spermatophyta</taxon>
        <taxon>Magnoliopsida</taxon>
        <taxon>Liliopsida</taxon>
        <taxon>Poales</taxon>
        <taxon>Poaceae</taxon>
        <taxon>PACMAD clade</taxon>
        <taxon>Arundinoideae</taxon>
        <taxon>Arundineae</taxon>
        <taxon>Arundo</taxon>
    </lineage>
</organism>
<evidence type="ECO:0000256" key="1">
    <source>
        <dbReference type="SAM" id="Phobius"/>
    </source>
</evidence>
<dbReference type="EMBL" id="GBRH01247832">
    <property type="protein sequence ID" value="JAD50063.1"/>
    <property type="molecule type" value="Transcribed_RNA"/>
</dbReference>
<keyword evidence="1" id="KW-0472">Membrane</keyword>
<sequence length="38" mass="4627">MFPIKIMCPRRQVSYRYMPSFKFHILAVQLFALTSIYE</sequence>
<feature type="transmembrane region" description="Helical" evidence="1">
    <location>
        <begin position="21"/>
        <end position="37"/>
    </location>
</feature>
<keyword evidence="1" id="KW-0812">Transmembrane</keyword>
<reference evidence="2" key="2">
    <citation type="journal article" date="2015" name="Data Brief">
        <title>Shoot transcriptome of the giant reed, Arundo donax.</title>
        <authorList>
            <person name="Barrero R.A."/>
            <person name="Guerrero F.D."/>
            <person name="Moolhuijzen P."/>
            <person name="Goolsby J.A."/>
            <person name="Tidwell J."/>
            <person name="Bellgard S.E."/>
            <person name="Bellgard M.I."/>
        </authorList>
    </citation>
    <scope>NUCLEOTIDE SEQUENCE</scope>
    <source>
        <tissue evidence="2">Shoot tissue taken approximately 20 cm above the soil surface</tissue>
    </source>
</reference>
<proteinExistence type="predicted"/>
<keyword evidence="1" id="KW-1133">Transmembrane helix</keyword>